<dbReference type="InterPro" id="IPR010327">
    <property type="entry name" value="FldB/FldC_alpha/beta"/>
</dbReference>
<evidence type="ECO:0000313" key="2">
    <source>
        <dbReference type="Proteomes" id="UP000266693"/>
    </source>
</evidence>
<dbReference type="Proteomes" id="UP000266693">
    <property type="component" value="Unassembled WGS sequence"/>
</dbReference>
<proteinExistence type="predicted"/>
<name>A0A396RRG8_9SPHN</name>
<keyword evidence="2" id="KW-1185">Reference proteome</keyword>
<sequence length="426" mass="48310">MSGERQRPERVTQLQVSHSLRAHQRQWYADLQARVADGEPYILTSPIAPHEIFEALDLLYITDAWYSGLVAARRQSAHFSNVMSAHGYHDGLRRYMALGLGVVLDPDHPDKPWGGLPRASAVVTTNEGGGGAAELARMWGIPYLGLDQPAMRVMHPEWWSMQRRQWEDYDETDRIDMMAAQFEEVVRLAERVAGRKLDRDRLAGIVDRVNRQEEHFDAIRRIIVDSPKLPARLGEVMSQTMGIQWHRGSQWALDQAAAFHAEVKALADAEAWVCPNERHRLMYVGAGLWQKLDFFDSFEDSHGVVFVRSNYLSIASDGYLRYGARDPIRALASRYTVLAKQMWIPPLGGAWAVHEAREHRVSGALQLDSNRGIAFITRALRDAGVPVLDLPVDPVDARSWNDDRMRALVVDFIENALEKNKEKMDA</sequence>
<dbReference type="Pfam" id="PF06050">
    <property type="entry name" value="HGD-D"/>
    <property type="match status" value="1"/>
</dbReference>
<comment type="caution">
    <text evidence="1">The sequence shown here is derived from an EMBL/GenBank/DDBJ whole genome shotgun (WGS) entry which is preliminary data.</text>
</comment>
<protein>
    <submittedName>
        <fullName evidence="1">2-hydroxyacyl-CoA dehydratase</fullName>
    </submittedName>
</protein>
<organism evidence="1 2">
    <name type="scientific">Sphingomonas gilva</name>
    <dbReference type="NCBI Taxonomy" id="2305907"/>
    <lineage>
        <taxon>Bacteria</taxon>
        <taxon>Pseudomonadati</taxon>
        <taxon>Pseudomonadota</taxon>
        <taxon>Alphaproteobacteria</taxon>
        <taxon>Sphingomonadales</taxon>
        <taxon>Sphingomonadaceae</taxon>
        <taxon>Sphingomonas</taxon>
    </lineage>
</organism>
<dbReference type="Gene3D" id="3.40.50.11900">
    <property type="match status" value="1"/>
</dbReference>
<evidence type="ECO:0000313" key="1">
    <source>
        <dbReference type="EMBL" id="RHW19257.1"/>
    </source>
</evidence>
<accession>A0A396RRG8</accession>
<dbReference type="RefSeq" id="WP_118862762.1">
    <property type="nucleotide sequence ID" value="NZ_QWLV01000001.1"/>
</dbReference>
<dbReference type="OrthoDB" id="3175226at2"/>
<dbReference type="EMBL" id="QWLV01000001">
    <property type="protein sequence ID" value="RHW19257.1"/>
    <property type="molecule type" value="Genomic_DNA"/>
</dbReference>
<dbReference type="AlphaFoldDB" id="A0A396RRG8"/>
<reference evidence="1 2" key="1">
    <citation type="submission" date="2018-08" db="EMBL/GenBank/DDBJ databases">
        <title>The multiple taxonomic identification of Sphingomonas gilva.</title>
        <authorList>
            <person name="Zhu D."/>
            <person name="Zheng S."/>
        </authorList>
    </citation>
    <scope>NUCLEOTIDE SEQUENCE [LARGE SCALE GENOMIC DNA]</scope>
    <source>
        <strain evidence="1 2">ZDH117</strain>
    </source>
</reference>
<gene>
    <name evidence="1" type="ORF">D1610_03885</name>
</gene>